<dbReference type="InterPro" id="IPR024526">
    <property type="entry name" value="DUF3807"/>
</dbReference>
<feature type="compositionally biased region" description="Basic and acidic residues" evidence="1">
    <location>
        <begin position="89"/>
        <end position="102"/>
    </location>
</feature>
<dbReference type="EMBL" id="DS989825">
    <property type="protein sequence ID" value="EFR02123.1"/>
    <property type="molecule type" value="Genomic_DNA"/>
</dbReference>
<evidence type="ECO:0000313" key="2">
    <source>
        <dbReference type="EMBL" id="EFR02123.1"/>
    </source>
</evidence>
<dbReference type="VEuPathDB" id="FungiDB:MGYG_05125"/>
<dbReference type="OrthoDB" id="5422320at2759"/>
<organism evidence="3">
    <name type="scientific">Arthroderma gypseum (strain ATCC MYA-4604 / CBS 118893)</name>
    <name type="common">Microsporum gypseum</name>
    <dbReference type="NCBI Taxonomy" id="535722"/>
    <lineage>
        <taxon>Eukaryota</taxon>
        <taxon>Fungi</taxon>
        <taxon>Dikarya</taxon>
        <taxon>Ascomycota</taxon>
        <taxon>Pezizomycotina</taxon>
        <taxon>Eurotiomycetes</taxon>
        <taxon>Eurotiomycetidae</taxon>
        <taxon>Onygenales</taxon>
        <taxon>Arthrodermataceae</taxon>
        <taxon>Nannizzia</taxon>
    </lineage>
</organism>
<sequence length="186" mass="20967">MTVNIPTVTCDDLSAFHTKHFITQNFSPTAASDFFANSFNNTETHSTVYDDSYTDDLGYYPDGVKRTLTDEQIQIFRHSEIQALLRQKQLETEASSDSRNDTSNEEQCDQLTGASFDKRETIAQDGKELKKLKLPNKTNQSGMSSNPIAPATLDDVNRNGKPKGKSQQTLKPSTEFRRRIICYEDA</sequence>
<dbReference type="AlphaFoldDB" id="E4UYG0"/>
<reference evidence="3" key="1">
    <citation type="journal article" date="2012" name="MBio">
        <title>Comparative genome analysis of Trichophyton rubrum and related dermatophytes reveals candidate genes involved in infection.</title>
        <authorList>
            <person name="Martinez D.A."/>
            <person name="Oliver B.G."/>
            <person name="Graeser Y."/>
            <person name="Goldberg J.M."/>
            <person name="Li W."/>
            <person name="Martinez-Rossi N.M."/>
            <person name="Monod M."/>
            <person name="Shelest E."/>
            <person name="Barton R.C."/>
            <person name="Birch E."/>
            <person name="Brakhage A.A."/>
            <person name="Chen Z."/>
            <person name="Gurr S.J."/>
            <person name="Heiman D."/>
            <person name="Heitman J."/>
            <person name="Kosti I."/>
            <person name="Rossi A."/>
            <person name="Saif S."/>
            <person name="Samalova M."/>
            <person name="Saunders C.W."/>
            <person name="Shea T."/>
            <person name="Summerbell R.C."/>
            <person name="Xu J."/>
            <person name="Young S."/>
            <person name="Zeng Q."/>
            <person name="Birren B.W."/>
            <person name="Cuomo C.A."/>
            <person name="White T.C."/>
        </authorList>
    </citation>
    <scope>NUCLEOTIDE SEQUENCE [LARGE SCALE GENOMIC DNA]</scope>
    <source>
        <strain evidence="3">ATCC MYA-4604 / CBS 118893</strain>
    </source>
</reference>
<dbReference type="Proteomes" id="UP000002669">
    <property type="component" value="Unassembled WGS sequence"/>
</dbReference>
<dbReference type="STRING" id="535722.E4UYG0"/>
<protein>
    <submittedName>
        <fullName evidence="2">Uncharacterized protein</fullName>
    </submittedName>
</protein>
<feature type="compositionally biased region" description="Basic and acidic residues" evidence="1">
    <location>
        <begin position="116"/>
        <end position="131"/>
    </location>
</feature>
<name>E4UYG0_ARTGP</name>
<evidence type="ECO:0000256" key="1">
    <source>
        <dbReference type="SAM" id="MobiDB-lite"/>
    </source>
</evidence>
<feature type="compositionally biased region" description="Polar residues" evidence="1">
    <location>
        <begin position="136"/>
        <end position="147"/>
    </location>
</feature>
<feature type="region of interest" description="Disordered" evidence="1">
    <location>
        <begin position="89"/>
        <end position="175"/>
    </location>
</feature>
<proteinExistence type="predicted"/>
<accession>E4UYG0</accession>
<dbReference type="HOGENOM" id="CLU_086075_1_1_1"/>
<dbReference type="Pfam" id="PF12720">
    <property type="entry name" value="DUF3807"/>
    <property type="match status" value="1"/>
</dbReference>
<dbReference type="eggNOG" id="ENOG502SA5E">
    <property type="taxonomic scope" value="Eukaryota"/>
</dbReference>
<dbReference type="OMA" id="RIICYED"/>
<keyword evidence="3" id="KW-1185">Reference proteome</keyword>
<evidence type="ECO:0000313" key="3">
    <source>
        <dbReference type="Proteomes" id="UP000002669"/>
    </source>
</evidence>
<gene>
    <name evidence="2" type="ORF">MGYG_05125</name>
</gene>
<dbReference type="RefSeq" id="XP_003172534.1">
    <property type="nucleotide sequence ID" value="XM_003172486.1"/>
</dbReference>
<dbReference type="InParanoid" id="E4UYG0"/>
<dbReference type="GeneID" id="10027806"/>
<dbReference type="PANTHER" id="PTHR40642">
    <property type="entry name" value="YALI0F31295P"/>
    <property type="match status" value="1"/>
</dbReference>
<dbReference type="PANTHER" id="PTHR40642:SF1">
    <property type="entry name" value="YALI0F31295P"/>
    <property type="match status" value="1"/>
</dbReference>